<evidence type="ECO:0000313" key="2">
    <source>
        <dbReference type="Proteomes" id="UP001056778"/>
    </source>
</evidence>
<protein>
    <submittedName>
        <fullName evidence="1">Glycoside hydrolase</fullName>
    </submittedName>
</protein>
<dbReference type="EMBL" id="CM043020">
    <property type="protein sequence ID" value="KAI4459919.1"/>
    <property type="molecule type" value="Genomic_DNA"/>
</dbReference>
<sequence length="76" mass="8488">MATAFMLILMDPTIIMSSFDFDDPDQGPPADNEGISSEINADDSCSGGWVCEHRSRQIYNMVAFRNSVKGTNIRNW</sequence>
<evidence type="ECO:0000313" key="1">
    <source>
        <dbReference type="EMBL" id="KAI4459919.1"/>
    </source>
</evidence>
<name>A0ACB9SZG1_HOLOL</name>
<dbReference type="Proteomes" id="UP001056778">
    <property type="component" value="Chromosome 6"/>
</dbReference>
<organism evidence="1 2">
    <name type="scientific">Holotrichia oblita</name>
    <name type="common">Chafer beetle</name>
    <dbReference type="NCBI Taxonomy" id="644536"/>
    <lineage>
        <taxon>Eukaryota</taxon>
        <taxon>Metazoa</taxon>
        <taxon>Ecdysozoa</taxon>
        <taxon>Arthropoda</taxon>
        <taxon>Hexapoda</taxon>
        <taxon>Insecta</taxon>
        <taxon>Pterygota</taxon>
        <taxon>Neoptera</taxon>
        <taxon>Endopterygota</taxon>
        <taxon>Coleoptera</taxon>
        <taxon>Polyphaga</taxon>
        <taxon>Scarabaeiformia</taxon>
        <taxon>Scarabaeidae</taxon>
        <taxon>Melolonthinae</taxon>
        <taxon>Holotrichia</taxon>
    </lineage>
</organism>
<comment type="caution">
    <text evidence="1">The sequence shown here is derived from an EMBL/GenBank/DDBJ whole genome shotgun (WGS) entry which is preliminary data.</text>
</comment>
<reference evidence="1" key="1">
    <citation type="submission" date="2022-04" db="EMBL/GenBank/DDBJ databases">
        <title>Chromosome-scale genome assembly of Holotrichia oblita Faldermann.</title>
        <authorList>
            <person name="Rongchong L."/>
        </authorList>
    </citation>
    <scope>NUCLEOTIDE SEQUENCE</scope>
    <source>
        <strain evidence="1">81SQS9</strain>
    </source>
</reference>
<proteinExistence type="predicted"/>
<accession>A0ACB9SZG1</accession>
<keyword evidence="2" id="KW-1185">Reference proteome</keyword>
<gene>
    <name evidence="1" type="ORF">MML48_6g00015933</name>
</gene>
<keyword evidence="1" id="KW-0378">Hydrolase</keyword>